<proteinExistence type="predicted"/>
<dbReference type="AlphaFoldDB" id="A0A8B6CII9"/>
<evidence type="ECO:0000256" key="1">
    <source>
        <dbReference type="SAM" id="MobiDB-lite"/>
    </source>
</evidence>
<dbReference type="Pfam" id="PF12773">
    <property type="entry name" value="DZR"/>
    <property type="match status" value="1"/>
</dbReference>
<reference evidence="3" key="1">
    <citation type="submission" date="2018-11" db="EMBL/GenBank/DDBJ databases">
        <authorList>
            <person name="Alioto T."/>
            <person name="Alioto T."/>
        </authorList>
    </citation>
    <scope>NUCLEOTIDE SEQUENCE</scope>
</reference>
<evidence type="ECO:0000259" key="2">
    <source>
        <dbReference type="Pfam" id="PF12773"/>
    </source>
</evidence>
<feature type="compositionally biased region" description="Polar residues" evidence="1">
    <location>
        <begin position="70"/>
        <end position="95"/>
    </location>
</feature>
<accession>A0A8B6CII9</accession>
<dbReference type="Proteomes" id="UP000596742">
    <property type="component" value="Unassembled WGS sequence"/>
</dbReference>
<name>A0A8B6CII9_MYTGA</name>
<feature type="region of interest" description="Disordered" evidence="1">
    <location>
        <begin position="69"/>
        <end position="95"/>
    </location>
</feature>
<dbReference type="EMBL" id="UYJE01001731">
    <property type="protein sequence ID" value="VDI04640.1"/>
    <property type="molecule type" value="Genomic_DNA"/>
</dbReference>
<comment type="caution">
    <text evidence="3">The sequence shown here is derived from an EMBL/GenBank/DDBJ whole genome shotgun (WGS) entry which is preliminary data.</text>
</comment>
<organism evidence="3 4">
    <name type="scientific">Mytilus galloprovincialis</name>
    <name type="common">Mediterranean mussel</name>
    <dbReference type="NCBI Taxonomy" id="29158"/>
    <lineage>
        <taxon>Eukaryota</taxon>
        <taxon>Metazoa</taxon>
        <taxon>Spiralia</taxon>
        <taxon>Lophotrochozoa</taxon>
        <taxon>Mollusca</taxon>
        <taxon>Bivalvia</taxon>
        <taxon>Autobranchia</taxon>
        <taxon>Pteriomorphia</taxon>
        <taxon>Mytilida</taxon>
        <taxon>Mytiloidea</taxon>
        <taxon>Mytilidae</taxon>
        <taxon>Mytilinae</taxon>
        <taxon>Mytilus</taxon>
    </lineage>
</organism>
<gene>
    <name evidence="3" type="ORF">MGAL_10B003848</name>
</gene>
<dbReference type="InterPro" id="IPR025874">
    <property type="entry name" value="DZR"/>
</dbReference>
<feature type="domain" description="DZANK-type" evidence="2">
    <location>
        <begin position="3"/>
        <end position="51"/>
    </location>
</feature>
<evidence type="ECO:0000313" key="4">
    <source>
        <dbReference type="Proteomes" id="UP000596742"/>
    </source>
</evidence>
<evidence type="ECO:0000313" key="3">
    <source>
        <dbReference type="EMBL" id="VDI04640.1"/>
    </source>
</evidence>
<feature type="non-terminal residue" evidence="3">
    <location>
        <position position="95"/>
    </location>
</feature>
<protein>
    <recommendedName>
        <fullName evidence="2">DZANK-type domain-containing protein</fullName>
    </recommendedName>
</protein>
<keyword evidence="4" id="KW-1185">Reference proteome</keyword>
<sequence length="95" mass="10458">MKCVNCKAELATTDNFCGQCRHKVEKNQHDLKKCPSCNSVQKASVKYCSNCSNEMDKGIICEVNPEKSLSENSLPLKSATIENSPENSTEIDTAD</sequence>